<accession>A0AAI8VAC7</accession>
<dbReference type="Proteomes" id="UP001295740">
    <property type="component" value="Unassembled WGS sequence"/>
</dbReference>
<evidence type="ECO:0000256" key="1">
    <source>
        <dbReference type="SAM" id="MobiDB-lite"/>
    </source>
</evidence>
<name>A0AAI8VAC7_9PEZI</name>
<gene>
    <name evidence="2" type="ORF">KHLLAP_LOCUS1807</name>
</gene>
<proteinExistence type="predicted"/>
<evidence type="ECO:0000313" key="2">
    <source>
        <dbReference type="EMBL" id="CAJ2501339.1"/>
    </source>
</evidence>
<sequence>MNFLAIEITPHTNGGSSQASFRNEECDGGSLRIQSDPRSTELRDMGPNRQTAYLPQIANANKLQSNRLSISARMANQSDSRLAVRD</sequence>
<reference evidence="2" key="1">
    <citation type="submission" date="2023-10" db="EMBL/GenBank/DDBJ databases">
        <authorList>
            <person name="Hackl T."/>
        </authorList>
    </citation>
    <scope>NUCLEOTIDE SEQUENCE</scope>
</reference>
<dbReference type="AlphaFoldDB" id="A0AAI8VAC7"/>
<keyword evidence="3" id="KW-1185">Reference proteome</keyword>
<feature type="compositionally biased region" description="Polar residues" evidence="1">
    <location>
        <begin position="10"/>
        <end position="21"/>
    </location>
</feature>
<feature type="region of interest" description="Disordered" evidence="1">
    <location>
        <begin position="1"/>
        <end position="46"/>
    </location>
</feature>
<organism evidence="2 3">
    <name type="scientific">Anthostomella pinea</name>
    <dbReference type="NCBI Taxonomy" id="933095"/>
    <lineage>
        <taxon>Eukaryota</taxon>
        <taxon>Fungi</taxon>
        <taxon>Dikarya</taxon>
        <taxon>Ascomycota</taxon>
        <taxon>Pezizomycotina</taxon>
        <taxon>Sordariomycetes</taxon>
        <taxon>Xylariomycetidae</taxon>
        <taxon>Xylariales</taxon>
        <taxon>Xylariaceae</taxon>
        <taxon>Anthostomella</taxon>
    </lineage>
</organism>
<protein>
    <submittedName>
        <fullName evidence="2">Uu.00g041920.m01.CDS01</fullName>
    </submittedName>
</protein>
<evidence type="ECO:0000313" key="3">
    <source>
        <dbReference type="Proteomes" id="UP001295740"/>
    </source>
</evidence>
<dbReference type="EMBL" id="CAUWAG010000003">
    <property type="protein sequence ID" value="CAJ2501339.1"/>
    <property type="molecule type" value="Genomic_DNA"/>
</dbReference>
<comment type="caution">
    <text evidence="2">The sequence shown here is derived from an EMBL/GenBank/DDBJ whole genome shotgun (WGS) entry which is preliminary data.</text>
</comment>